<feature type="domain" description="DUF7507" evidence="4">
    <location>
        <begin position="240"/>
        <end position="341"/>
    </location>
</feature>
<feature type="domain" description="DUF7507" evidence="4">
    <location>
        <begin position="3172"/>
        <end position="3282"/>
    </location>
</feature>
<dbReference type="PANTHER" id="PTHR34819">
    <property type="entry name" value="LARGE CYSTEINE-RICH PERIPLASMIC PROTEIN OMCB"/>
    <property type="match status" value="1"/>
</dbReference>
<keyword evidence="6" id="KW-1185">Reference proteome</keyword>
<feature type="domain" description="DUF7507" evidence="4">
    <location>
        <begin position="926"/>
        <end position="1018"/>
    </location>
</feature>
<evidence type="ECO:0000256" key="2">
    <source>
        <dbReference type="SAM" id="SignalP"/>
    </source>
</evidence>
<accession>A0A4S4NAV7</accession>
<feature type="domain" description="DUF7507" evidence="4">
    <location>
        <begin position="358"/>
        <end position="456"/>
    </location>
</feature>
<evidence type="ECO:0000259" key="3">
    <source>
        <dbReference type="Pfam" id="PF01345"/>
    </source>
</evidence>
<feature type="domain" description="DUF7507" evidence="4">
    <location>
        <begin position="3310"/>
        <end position="3417"/>
    </location>
</feature>
<feature type="region of interest" description="Disordered" evidence="1">
    <location>
        <begin position="3272"/>
        <end position="3302"/>
    </location>
</feature>
<dbReference type="OrthoDB" id="9773411at2"/>
<evidence type="ECO:0000313" key="5">
    <source>
        <dbReference type="EMBL" id="THH35168.1"/>
    </source>
</evidence>
<dbReference type="EMBL" id="SRKY01000004">
    <property type="protein sequence ID" value="THH35168.1"/>
    <property type="molecule type" value="Genomic_DNA"/>
</dbReference>
<feature type="chain" id="PRO_5020452349" evidence="2">
    <location>
        <begin position="38"/>
        <end position="4060"/>
    </location>
</feature>
<feature type="region of interest" description="Disordered" evidence="1">
    <location>
        <begin position="1946"/>
        <end position="1972"/>
    </location>
</feature>
<feature type="domain" description="DUF7507" evidence="4">
    <location>
        <begin position="1729"/>
        <end position="1830"/>
    </location>
</feature>
<dbReference type="InterPro" id="IPR006311">
    <property type="entry name" value="TAT_signal"/>
</dbReference>
<feature type="domain" description="DUF7507" evidence="4">
    <location>
        <begin position="1852"/>
        <end position="1960"/>
    </location>
</feature>
<keyword evidence="2" id="KW-0732">Signal</keyword>
<feature type="domain" description="DUF7507" evidence="4">
    <location>
        <begin position="1616"/>
        <end position="1716"/>
    </location>
</feature>
<sequence length="4060" mass="416453">MGALDSGLQGMKRRAVLRSVGAGVAAAAFSLASSAEATSFTTTVPGAGISLPSAYPEAGGVVIVMVGVNGQVYYQFSDPDGAFRGFNSNGQPASFRGNPFTINDPIPLDCGIRTCTDYFGGEIAQVYIRFSAYDGDTQPGGFDENDISLIMNGVNVGSWSGLTTEKTDNSGTVSQGFQTGFGNNSFNTGWFSSSDPALTNSLLSTGVTTTQVLDDDPNDNYWDFRRGNNLSDEALRTIAPGYEFEKTTTATDYTTVGEEITYTYTITNIGSVNINNLSVSDDKVDAQGGTVTCDKTTINETTGGGQPEVATCTAIYTVTQEDIDNGTLTNVASAIGNPEFGVLGAVTDEVTLNGPTFNPDMTITKVARQQTFSAVGDAIIYDYEVENTGNTTLTDVSVMDNLIPSLSCSVASLLPGDTLTCQATYEVTQEDVDSFALNGTLLTNTATAEAEDRGQTGLTRSVDETVSGAAAAPAIVVDKSALQPNFSDVGDVLQFRIEVTNTGNVTWPAAPTITDALITGASGTVDCPVGPIAPNGAVICTAEYEITQADLDAGEVVNTAQADITVGGVAVSDTGEVTVPALLETGLTIVKALNAASPTSFDATGVALTYDYTLTNTGNVTLTAPEVTDDLITVTCPAGPIAPGASITCTSDDYMTTQEDLDAGEVTNTASAAGRDPDGDEVTSDPVELTVQADQMPDLTLDKQAPVVDPVDFFATQTVTYTYEVTNSGNTTITEPITVTDDRFPDPIECGTAALDPGQSRTCQATYEITVADENAGFVTNTATATDGTTTSNADTATVPQAGTDAITLDKVADLASVSSTSDVITYTFTVTNVGDLSIDTAQTISINDPKLSSVTCDQTQRIFPVGDGTPNSVICTGTYSPTQAEIDAGEVENSATAEFTRPNNGSPFTVTSPSATATVPVAITPSFTLDKTGPSDFSAVGETITYTFRVTNQTEQTIASATVTDPLIPGLSCDLTNIGPLDFAECTGDYVVTQDDMDAGQIDNTASATGSSSTGALIDPVTASETTPINPAAAIKSLDLSKTADTAAFENVGDQIRYTFAVANTGTQTLTDITVTDPLLGLTCTIPSLAVSTVDDFSCQAIYTVTQADLDAGEIVNSASATAPGATGDNSTLTTPAANQTAAFTIEKTADDSTNVVAGQLITYSYEVENTGNVSLSDVALTDTHTSASGAQTLTISGGGQTGPLAPGDSVTLTATYTVTQDDIDAGTALTNTVTGTGTPPAGVTAPTASDDETVTVDAADPDLRVVKTEVDGDSTFGAVDSSEDYSFEVFNDGNVTLSSLVLTDDLTGFSCTLPDLAPGGSTTVCADSTPLSTSYTVLQSDVDAKVLGNTVDVAGQAPDGSAVTASDTVSLAGPTQAPSISMTKTATSGAGFTAVGDEITYDYVVLNDGNVTLTAPISVADDKTSVTCPPLPGGGLTPGATLTCTATYAVTQADLNTGEVTNVATATVNQPVVPDTVGGPNTITATSAPQSETVAAAQAAELSIAKAIAAGSESSFDAPGDTITFAYTVTNTGNVTIPGPIQVTDDKIAGGAAQACSTAALAPGDDVTCELIWTATQEDIDAGSVTNTASPVASFGSNPVPTDSDSVTVPAVQTPEMTILKEVVSIEDDTFAQGKDVTYRYTVTNTGNTTFGTEPVINDNLIDPADITIDATFPAAGLAPGGSITYTGVYELTLTDIQIGSVTNNATATADGTTSLPAAATVPTNANPALTVEKSAQETEFTQVGDTINYSYIVTNTSPGTPSPAFANAITVTDDKVAVTCPTPAGGQLLVGESITCTAQYTVTQEDLDAVSAGQSGGFVTNVATANTVFGGMDVQSPADTVTVPAVNDPALTVAKSVAGGPDPASAEDVLTFGILTTNSGDTTLNGVEVSDPLIPALDCYLGTSNAGTPVSGTATLAPGDTLYCEGDYTVTQADIDAQELENTATASGTTPAGDAVTGSGSTEANLDPADPEVEVTKALSSSEPDADYSIVGQELEFEVTVTNTGNVTLTSVEVTDALVPGETCTVTELAPGDIDTSCTFFYIVTQDDIDQGSLTNTVNATAIPASDPTSPVEDEGEITIDGPPAEPAFSLAKSADLAQFSTPGEIITYSYVVANTGNVTLQSQPTVTDDKIDTVSCPAFPAGGLTPLDFITCTATYAVTQDDIDAGEVTNIATVESAEVPFDPTDPERAEATETVPAQRGPAFTIAKQAEDATDVIAGQTILYTYTVTNIGNVTLDDVTLSDMHTSAAGTVPFTISNGGVISTLPPGEDATLTASYTVTQADIDAGADITNAVTGTATPPTGLTPPTASDDETVTVAAPDPELDVIKTVAFNTGTAPGDIVTFFINVENTGNVTLDNIALTDVLRDGNGDLILPAPTPVLSFGDGVSLDVGEVWVYEVNHVLTQDDIDSGGLSNSVQVTALDPSGTQVSDVSDTGAPGSTGSTPTGFELPADPELTSTKQITSSGTEVGDTVTFLIEVENTGNVTMTGVAIVSDTLETLEGDPLLLATGPSFGGSDAGSPDGTLTVGETARYIATYVLTQADIDAGGIQNSAVVSGNPPTGPPVTDTSDNGDPADGDDNPTQLVIAAEPEISFAKEYVGTDATFDAVGDVLDYLFTLENIGNVTLTDPIVVDDPLIPGGVTCDVVSPTLPWAPGEIRECTASYTITQEDLDRGEFENTATATVGTAAPVTDTATVPANQAPELEIEKVADSVDPATEFFVGAVVGYTYTVTNTGNVTITDEITVNDNLIPASDITCPPFPAAGVAPGGTYICTGVYTVTSGDVDLTSVTNSATATDGNVTSPLVTETIPNDAEPALEVLKELVSVTDASGNPRAGGFEEVGDRINYRFTVENTGALAFVNDVVINDTKLPDPLVCYTATAADPDFRPGETAVCETDATTAYTVTQEDLDAGEVFNEALAETSLAGLPAPVISAPSTVTTEAATEPAFELVKSTTATEFTDLGEIITFDFTLTNTGNQTLTSVAVSDPQIPSLVCEVDSLAPGDELICSGDYEVTQADIDAGTFTNSATAEGITPKGVAVPDVSDSVTVPGPAAEPLSLALTKTATPTPFGAVGSLITYGFEVENTSKFTVVDVTVTDPLIPGFSCTIATLDPFTSDATTCTATYTVTQEDVDAGEIENTASVSADDLNGTRSVTVEDTLTTAGPVQTPGLEATKTASFTALVPGESITYMLTVANTGNVSLDVTNIADTMNRISTNAPTFLTTPFALSSGDDDLDGLLDVDEVWTYTAQYQITQSDLNSGGVRNTVTVTADGPNGSGTVSDVSDDGNDGDGNSVDDPTIVEITRDPRLDVIKTVVATGAVAGDTVVFEIVASNVGNVDVTGLTVSDTLSRADGTVIGAQTASPVGTIPATLAPGESATWQVSYELSVEDIDAGGLSNVATVSGIGPGNVPVSDVADDNDDSDGNTEGDPTLLTIAPAPLLEVTKTSDNQTVQPEEPGDVVTFDITVANTGNVTLTDVTFTDTLERLDGTALTPDSITPASLATLGADEIADVTVTYTLTQDDFDAGGIQNTFEAAGSSPLGLRVSDVSDDGDDTDGNTLNDPTEILIEADTTVAVEKTASVPTRVAPSVFEVIFTLSVENQGNVTHEDIVLNDDLSAFVAPAVLDTVGTPVATGFATGGANTGYDGVSDINTVSAGTSLLPGETGVVTLAVRYDVTNGSPAGLNTVEFSSNRLSVPVTASVGVAAVEEDPDIVASKRVISGLLVQRGSTVTYELTFENRNTTAEAGLTFVDRLPAGMLYVPDSALFNGADTPAPTVAGRTLTWTGQTLDPGETVTIQISARLLDGPGEYTNTAYVLGPSGARVSNTATATVRVTPEAVFDCSDVIGKVFDDRDGDGYQDPPEQLRGITNQDLFKQKLGKLSTAQIEEDGGEPGLPGVKLVTARGDIITTDEYGRFNVPCAELPERIGSNFLLKLDERSLPTGYLMTTENPRVMRLTAGKMVEMNFGARLGNVVEIDLTGAAFAGDEPSAGLRQGLSGLVDHIRRTPAVVHLRYNRSDEGVATARARLAATEKALRAAWRGRGTYSLDVQRSVRRLQ</sequence>
<dbReference type="Pfam" id="PF24346">
    <property type="entry name" value="DUF7507"/>
    <property type="match status" value="28"/>
</dbReference>
<feature type="domain" description="DUF7507" evidence="4">
    <location>
        <begin position="587"/>
        <end position="684"/>
    </location>
</feature>
<evidence type="ECO:0000259" key="4">
    <source>
        <dbReference type="Pfam" id="PF24346"/>
    </source>
</evidence>
<gene>
    <name evidence="5" type="ORF">E4Z66_15195</name>
</gene>
<feature type="compositionally biased region" description="Low complexity" evidence="1">
    <location>
        <begin position="2298"/>
        <end position="2312"/>
    </location>
</feature>
<feature type="domain" description="DUF7507" evidence="4">
    <location>
        <begin position="806"/>
        <end position="908"/>
    </location>
</feature>
<dbReference type="InterPro" id="IPR001434">
    <property type="entry name" value="OmcB-like_DUF11"/>
</dbReference>
<dbReference type="NCBIfam" id="TIGR01451">
    <property type="entry name" value="B_ant_repeat"/>
    <property type="match status" value="10"/>
</dbReference>
<evidence type="ECO:0000313" key="6">
    <source>
        <dbReference type="Proteomes" id="UP000306602"/>
    </source>
</evidence>
<feature type="domain" description="DUF7507" evidence="4">
    <location>
        <begin position="3441"/>
        <end position="3550"/>
    </location>
</feature>
<organism evidence="5 6">
    <name type="scientific">Aliishimia ponticola</name>
    <dbReference type="NCBI Taxonomy" id="2499833"/>
    <lineage>
        <taxon>Bacteria</taxon>
        <taxon>Pseudomonadati</taxon>
        <taxon>Pseudomonadota</taxon>
        <taxon>Alphaproteobacteria</taxon>
        <taxon>Rhodobacterales</taxon>
        <taxon>Paracoccaceae</taxon>
        <taxon>Aliishimia</taxon>
    </lineage>
</organism>
<dbReference type="InterPro" id="IPR013783">
    <property type="entry name" value="Ig-like_fold"/>
</dbReference>
<reference evidence="5 6" key="1">
    <citation type="submission" date="2019-04" db="EMBL/GenBank/DDBJ databases">
        <title>Shimia ponticola sp. nov., isolated from seawater.</title>
        <authorList>
            <person name="Kim Y.-O."/>
            <person name="Yoon J.-H."/>
        </authorList>
    </citation>
    <scope>NUCLEOTIDE SEQUENCE [LARGE SCALE GENOMIC DNA]</scope>
    <source>
        <strain evidence="5 6">MYP11</strain>
    </source>
</reference>
<name>A0A4S4NAV7_9RHOB</name>
<dbReference type="InterPro" id="IPR051172">
    <property type="entry name" value="Chlamydia_OmcB"/>
</dbReference>
<feature type="region of interest" description="Disordered" evidence="1">
    <location>
        <begin position="2427"/>
        <end position="2470"/>
    </location>
</feature>
<feature type="region of interest" description="Disordered" evidence="1">
    <location>
        <begin position="2296"/>
        <end position="2315"/>
    </location>
</feature>
<dbReference type="Gene3D" id="2.60.40.10">
    <property type="entry name" value="Immunoglobulins"/>
    <property type="match status" value="1"/>
</dbReference>
<feature type="region of interest" description="Disordered" evidence="1">
    <location>
        <begin position="2554"/>
        <end position="2582"/>
    </location>
</feature>
<feature type="domain" description="DUF7507" evidence="4">
    <location>
        <begin position="2948"/>
        <end position="3045"/>
    </location>
</feature>
<feature type="compositionally biased region" description="Low complexity" evidence="1">
    <location>
        <begin position="2438"/>
        <end position="2450"/>
    </location>
</feature>
<feature type="compositionally biased region" description="Polar residues" evidence="1">
    <location>
        <begin position="2427"/>
        <end position="2436"/>
    </location>
</feature>
<dbReference type="PROSITE" id="PS51318">
    <property type="entry name" value="TAT"/>
    <property type="match status" value="1"/>
</dbReference>
<feature type="domain" description="DUF7507" evidence="4">
    <location>
        <begin position="2325"/>
        <end position="2434"/>
    </location>
</feature>
<feature type="domain" description="DUF7507" evidence="4">
    <location>
        <begin position="697"/>
        <end position="792"/>
    </location>
</feature>
<dbReference type="InterPro" id="IPR047589">
    <property type="entry name" value="DUF11_rpt"/>
</dbReference>
<feature type="domain" description="DUF7507" evidence="4">
    <location>
        <begin position="2205"/>
        <end position="2307"/>
    </location>
</feature>
<dbReference type="PANTHER" id="PTHR34819:SF3">
    <property type="entry name" value="CELL SURFACE PROTEIN"/>
    <property type="match status" value="1"/>
</dbReference>
<proteinExistence type="predicted"/>
<feature type="domain" description="DUF7507" evidence="4">
    <location>
        <begin position="1038"/>
        <end position="1131"/>
    </location>
</feature>
<feature type="domain" description="DUF7507" evidence="4">
    <location>
        <begin position="2592"/>
        <end position="2689"/>
    </location>
</feature>
<feature type="domain" description="DUF7507" evidence="4">
    <location>
        <begin position="2089"/>
        <end position="2181"/>
    </location>
</feature>
<feature type="signal peptide" evidence="2">
    <location>
        <begin position="1"/>
        <end position="37"/>
    </location>
</feature>
<dbReference type="InterPro" id="IPR055354">
    <property type="entry name" value="DUF7507"/>
</dbReference>
<dbReference type="Pfam" id="PF01345">
    <property type="entry name" value="DUF11"/>
    <property type="match status" value="1"/>
</dbReference>
<feature type="domain" description="DUF11" evidence="3">
    <location>
        <begin position="3728"/>
        <end position="3834"/>
    </location>
</feature>
<dbReference type="Proteomes" id="UP000306602">
    <property type="component" value="Unassembled WGS sequence"/>
</dbReference>
<feature type="domain" description="DUF7507" evidence="4">
    <location>
        <begin position="472"/>
        <end position="566"/>
    </location>
</feature>
<feature type="domain" description="DUF7507" evidence="4">
    <location>
        <begin position="1143"/>
        <end position="1246"/>
    </location>
</feature>
<feature type="domain" description="DUF7507" evidence="4">
    <location>
        <begin position="2834"/>
        <end position="2925"/>
    </location>
</feature>
<feature type="domain" description="DUF7507" evidence="4">
    <location>
        <begin position="2457"/>
        <end position="2571"/>
    </location>
</feature>
<feature type="domain" description="DUF7507" evidence="4">
    <location>
        <begin position="3061"/>
        <end position="3155"/>
    </location>
</feature>
<comment type="caution">
    <text evidence="5">The sequence shown here is derived from an EMBL/GenBank/DDBJ whole genome shotgun (WGS) entry which is preliminary data.</text>
</comment>
<feature type="domain" description="DUF7507" evidence="4">
    <location>
        <begin position="1263"/>
        <end position="1367"/>
    </location>
</feature>
<feature type="domain" description="DUF7507" evidence="4">
    <location>
        <begin position="1379"/>
        <end position="1473"/>
    </location>
</feature>
<feature type="domain" description="DUF7507" evidence="4">
    <location>
        <begin position="1503"/>
        <end position="1597"/>
    </location>
</feature>
<feature type="domain" description="DUF7507" evidence="4">
    <location>
        <begin position="2704"/>
        <end position="2809"/>
    </location>
</feature>
<protein>
    <submittedName>
        <fullName evidence="5">DUF11 domain-containing protein</fullName>
    </submittedName>
</protein>
<evidence type="ECO:0000256" key="1">
    <source>
        <dbReference type="SAM" id="MobiDB-lite"/>
    </source>
</evidence>
<feature type="domain" description="DUF7507" evidence="4">
    <location>
        <begin position="1974"/>
        <end position="2071"/>
    </location>
</feature>
<feature type="compositionally biased region" description="Polar residues" evidence="1">
    <location>
        <begin position="2459"/>
        <end position="2470"/>
    </location>
</feature>